<accession>A0A919FCH4</accession>
<evidence type="ECO:0000313" key="1">
    <source>
        <dbReference type="EMBL" id="GHH61081.1"/>
    </source>
</evidence>
<proteinExistence type="predicted"/>
<keyword evidence="2" id="KW-1185">Reference proteome</keyword>
<dbReference type="GeneID" id="95351217"/>
<dbReference type="RefSeq" id="WP_190209240.1">
    <property type="nucleotide sequence ID" value="NZ_BNBO01000002.1"/>
</dbReference>
<dbReference type="Proteomes" id="UP000617734">
    <property type="component" value="Unassembled WGS sequence"/>
</dbReference>
<reference evidence="1" key="2">
    <citation type="submission" date="2020-09" db="EMBL/GenBank/DDBJ databases">
        <authorList>
            <person name="Sun Q."/>
            <person name="Ohkuma M."/>
        </authorList>
    </citation>
    <scope>NUCLEOTIDE SEQUENCE</scope>
    <source>
        <strain evidence="1">JCM 4646</strain>
    </source>
</reference>
<dbReference type="AlphaFoldDB" id="A0A919FCH4"/>
<sequence>MTAYDVARRLPSVPELRDHCRALATLDAILSPDWESWYHSFDSAWGEGEEMASMRNGQGDEYSVVLTAGGAYIRGFAHESAMSPYRPGRDGAPWPGVLDDVPPVFRPQVEEPAFSDEDDVPVVTVCLWREHTDDHWRHGTILFPAGTSDPDGAEGLFELLVDRSPEAYRRWAEDYYEVPVDLAAVRHVYALRPLTAEVVAALNDELDLADLAGDLAEIGYPQAD</sequence>
<organism evidence="1 2">
    <name type="scientific">Kitasatospora indigofera</name>
    <dbReference type="NCBI Taxonomy" id="67307"/>
    <lineage>
        <taxon>Bacteria</taxon>
        <taxon>Bacillati</taxon>
        <taxon>Actinomycetota</taxon>
        <taxon>Actinomycetes</taxon>
        <taxon>Kitasatosporales</taxon>
        <taxon>Streptomycetaceae</taxon>
        <taxon>Kitasatospora</taxon>
    </lineage>
</organism>
<comment type="caution">
    <text evidence="1">The sequence shown here is derived from an EMBL/GenBank/DDBJ whole genome shotgun (WGS) entry which is preliminary data.</text>
</comment>
<protein>
    <submittedName>
        <fullName evidence="1">Uncharacterized protein</fullName>
    </submittedName>
</protein>
<evidence type="ECO:0000313" key="2">
    <source>
        <dbReference type="Proteomes" id="UP000617734"/>
    </source>
</evidence>
<gene>
    <name evidence="1" type="ORF">GCM10018781_06900</name>
</gene>
<dbReference type="EMBL" id="BNBO01000002">
    <property type="protein sequence ID" value="GHH61081.1"/>
    <property type="molecule type" value="Genomic_DNA"/>
</dbReference>
<name>A0A919FCH4_9ACTN</name>
<reference evidence="1" key="1">
    <citation type="journal article" date="2014" name="Int. J. Syst. Evol. Microbiol.">
        <title>Complete genome sequence of Corynebacterium casei LMG S-19264T (=DSM 44701T), isolated from a smear-ripened cheese.</title>
        <authorList>
            <consortium name="US DOE Joint Genome Institute (JGI-PGF)"/>
            <person name="Walter F."/>
            <person name="Albersmeier A."/>
            <person name="Kalinowski J."/>
            <person name="Ruckert C."/>
        </authorList>
    </citation>
    <scope>NUCLEOTIDE SEQUENCE</scope>
    <source>
        <strain evidence="1">JCM 4646</strain>
    </source>
</reference>